<keyword evidence="33" id="KW-1185">Reference proteome</keyword>
<evidence type="ECO:0000256" key="26">
    <source>
        <dbReference type="ARBA" id="ARBA00051903"/>
    </source>
</evidence>
<dbReference type="FunFam" id="1.20.140.10:FF:000002">
    <property type="entry name" value="Acyl-CoA dehydrogenase short/branched chain"/>
    <property type="match status" value="1"/>
</dbReference>
<feature type="transmembrane region" description="Helical" evidence="28">
    <location>
        <begin position="12"/>
        <end position="33"/>
    </location>
</feature>
<comment type="catalytic activity">
    <reaction evidence="25">
        <text>(2S)-2-methylbutanoyl-CoA + oxidized [electron-transfer flavoprotein] + H(+) = (2E)-2-methylbut-2-enoyl-CoA + reduced [electron-transfer flavoprotein]</text>
        <dbReference type="Rhea" id="RHEA:48256"/>
        <dbReference type="Rhea" id="RHEA-COMP:10685"/>
        <dbReference type="Rhea" id="RHEA-COMP:10686"/>
        <dbReference type="ChEBI" id="CHEBI:15378"/>
        <dbReference type="ChEBI" id="CHEBI:57337"/>
        <dbReference type="ChEBI" id="CHEBI:57692"/>
        <dbReference type="ChEBI" id="CHEBI:58307"/>
        <dbReference type="ChEBI" id="CHEBI:88166"/>
    </reaction>
    <physiologicalReaction direction="left-to-right" evidence="25">
        <dbReference type="Rhea" id="RHEA:48257"/>
    </physiologicalReaction>
</comment>
<keyword evidence="12 27" id="KW-0560">Oxidoreductase</keyword>
<dbReference type="InterPro" id="IPR013786">
    <property type="entry name" value="AcylCoA_DH/ox_N"/>
</dbReference>
<comment type="subunit">
    <text evidence="5">Homotetramer.</text>
</comment>
<evidence type="ECO:0000256" key="3">
    <source>
        <dbReference type="ARBA" id="ARBA00005198"/>
    </source>
</evidence>
<evidence type="ECO:0000256" key="24">
    <source>
        <dbReference type="ARBA" id="ARBA00049192"/>
    </source>
</evidence>
<keyword evidence="10" id="KW-0809">Transit peptide</keyword>
<keyword evidence="8 27" id="KW-0274">FAD</keyword>
<reference evidence="32 33" key="1">
    <citation type="journal article" date="2012" name="BMC Genomics">
        <title>Comparative genomic analysis of human infective Trypanosoma cruzi lineages with the bat-restricted subspecies T. cruzi marinkellei.</title>
        <authorList>
            <person name="Franzen O."/>
            <person name="Talavera-Lopez C."/>
            <person name="Ochaya S."/>
            <person name="Butler C.E."/>
            <person name="Messenger L.A."/>
            <person name="Lewis M.D."/>
            <person name="Llewellyn M.S."/>
            <person name="Marinkelle C.J."/>
            <person name="Tyler K.M."/>
            <person name="Miles M.A."/>
            <person name="Andersson B."/>
        </authorList>
    </citation>
    <scope>NUCLEOTIDE SEQUENCE [LARGE SCALE GENOMIC DNA]</scope>
    <source>
        <strain evidence="32 33">B7</strain>
    </source>
</reference>
<comment type="catalytic activity">
    <reaction evidence="20">
        <text>2-methylbutanoyl-CoA + oxidized [electron-transfer flavoprotein] + H(+) = (2E)-2-methylbut-2-enoyl-CoA + reduced [electron-transfer flavoprotein]</text>
        <dbReference type="Rhea" id="RHEA:43780"/>
        <dbReference type="Rhea" id="RHEA-COMP:10685"/>
        <dbReference type="Rhea" id="RHEA-COMP:10686"/>
        <dbReference type="ChEBI" id="CHEBI:15378"/>
        <dbReference type="ChEBI" id="CHEBI:57336"/>
        <dbReference type="ChEBI" id="CHEBI:57337"/>
        <dbReference type="ChEBI" id="CHEBI:57692"/>
        <dbReference type="ChEBI" id="CHEBI:58307"/>
        <dbReference type="EC" id="1.3.8.5"/>
    </reaction>
    <physiologicalReaction direction="left-to-right" evidence="20">
        <dbReference type="Rhea" id="RHEA:43781"/>
    </physiologicalReaction>
</comment>
<sequence length="483" mass="53378">MGKWHSLSLFDVVVGVVVGSPLSFSLPLSLSLFGGKKGRINIPIHINISLERKREGERERVEDVSSYFFICWFLLNMFRFTSALALRYCGIARCAALQIPTPVTLLSESEKMLLDSVRQFTDRVLKPRARRMDEAGVMEEEVIKELFEAGLMSIEIPAEHGGGDMSFFSSILAIEEISRVDPSVSVLVDVHNTLVNNIFLRFANREQNAKFLPDLASSCVGCFCLTEAESGSDAFALRARAEKKGDRWVINGSKIFITNGGYADIFLVMANVDPSKGYKGITCFVVDKRKSSGIHVGRPLDKLGLRASSTVELNFENCEVPEENVIGEVGKGYQIAIATLNEGRIGIGAQMVGIAQGAMDIVMPYLFQRKQFNTPVGDFQALQMQYAQCATNIYAARLLVYNAARKKLMGESFVKEAAMAKLFSSQVAEQTASKAIEWAGGIGFTRDFGLERLYRDAKIGAIYEGTSVIQLQTIAKLIKKEYN</sequence>
<dbReference type="GO" id="GO:0005759">
    <property type="term" value="C:mitochondrial matrix"/>
    <property type="evidence" value="ECO:0007669"/>
    <property type="project" value="UniProtKB-SubCell"/>
</dbReference>
<evidence type="ECO:0000256" key="5">
    <source>
        <dbReference type="ARBA" id="ARBA00011881"/>
    </source>
</evidence>
<evidence type="ECO:0000256" key="15">
    <source>
        <dbReference type="ARBA" id="ARBA00037895"/>
    </source>
</evidence>
<evidence type="ECO:0000259" key="31">
    <source>
        <dbReference type="Pfam" id="PF02771"/>
    </source>
</evidence>
<evidence type="ECO:0000256" key="4">
    <source>
        <dbReference type="ARBA" id="ARBA00009347"/>
    </source>
</evidence>
<dbReference type="PANTHER" id="PTHR43884:SF1">
    <property type="entry name" value="SHORT_BRANCHED CHAIN SPECIFIC ACYL-COA DEHYDROGENASE, MITOCHONDRIAL"/>
    <property type="match status" value="1"/>
</dbReference>
<dbReference type="GO" id="GO:0046395">
    <property type="term" value="P:carboxylic acid catabolic process"/>
    <property type="evidence" value="ECO:0007669"/>
    <property type="project" value="UniProtKB-ARBA"/>
</dbReference>
<dbReference type="InterPro" id="IPR009100">
    <property type="entry name" value="AcylCoA_DH/oxidase_NM_dom_sf"/>
</dbReference>
<evidence type="ECO:0000256" key="13">
    <source>
        <dbReference type="ARBA" id="ARBA00023098"/>
    </source>
</evidence>
<dbReference type="Pfam" id="PF02770">
    <property type="entry name" value="Acyl-CoA_dh_M"/>
    <property type="match status" value="1"/>
</dbReference>
<evidence type="ECO:0000256" key="23">
    <source>
        <dbReference type="ARBA" id="ARBA00049096"/>
    </source>
</evidence>
<evidence type="ECO:0000256" key="28">
    <source>
        <dbReference type="SAM" id="Phobius"/>
    </source>
</evidence>
<evidence type="ECO:0000256" key="11">
    <source>
        <dbReference type="ARBA" id="ARBA00022990"/>
    </source>
</evidence>
<dbReference type="Gene3D" id="1.10.540.10">
    <property type="entry name" value="Acyl-CoA dehydrogenase/oxidase, N-terminal domain"/>
    <property type="match status" value="1"/>
</dbReference>
<proteinExistence type="inferred from homology"/>
<comment type="caution">
    <text evidence="32">The sequence shown here is derived from an EMBL/GenBank/DDBJ whole genome shotgun (WGS) entry which is preliminary data.</text>
</comment>
<dbReference type="Pfam" id="PF02771">
    <property type="entry name" value="Acyl-CoA_dh_N"/>
    <property type="match status" value="1"/>
</dbReference>
<dbReference type="PROSITE" id="PS00073">
    <property type="entry name" value="ACYL_COA_DH_2"/>
    <property type="match status" value="1"/>
</dbReference>
<dbReference type="Gene3D" id="2.40.110.10">
    <property type="entry name" value="Butyryl-CoA Dehydrogenase, subunit A, domain 2"/>
    <property type="match status" value="1"/>
</dbReference>
<dbReference type="Proteomes" id="UP000007350">
    <property type="component" value="Unassembled WGS sequence"/>
</dbReference>
<evidence type="ECO:0000259" key="29">
    <source>
        <dbReference type="Pfam" id="PF00441"/>
    </source>
</evidence>
<evidence type="ECO:0000256" key="10">
    <source>
        <dbReference type="ARBA" id="ARBA00022946"/>
    </source>
</evidence>
<evidence type="ECO:0000256" key="20">
    <source>
        <dbReference type="ARBA" id="ARBA00048235"/>
    </source>
</evidence>
<evidence type="ECO:0000259" key="30">
    <source>
        <dbReference type="Pfam" id="PF02770"/>
    </source>
</evidence>
<dbReference type="FunFam" id="2.40.110.10:FF:000001">
    <property type="entry name" value="Acyl-CoA dehydrogenase, mitochondrial"/>
    <property type="match status" value="1"/>
</dbReference>
<protein>
    <recommendedName>
        <fullName evidence="17">Short/branched chain specific acyl-CoA dehydrogenase, mitochondrial</fullName>
        <ecNumber evidence="16">1.3.8.5</ecNumber>
    </recommendedName>
    <alternativeName>
        <fullName evidence="19">2-methyl branched chain acyl-CoA dehydrogenase</fullName>
    </alternativeName>
    <alternativeName>
        <fullName evidence="18">2-methylbutyryl-coenzyme A dehydrogenase</fullName>
    </alternativeName>
</protein>
<dbReference type="EMBL" id="AHKC01010673">
    <property type="protein sequence ID" value="EKF31661.1"/>
    <property type="molecule type" value="Genomic_DNA"/>
</dbReference>
<evidence type="ECO:0000256" key="6">
    <source>
        <dbReference type="ARBA" id="ARBA00022553"/>
    </source>
</evidence>
<evidence type="ECO:0000256" key="2">
    <source>
        <dbReference type="ARBA" id="ARBA00004305"/>
    </source>
</evidence>
<comment type="catalytic activity">
    <reaction evidence="24">
        <text>hexanoyl-CoA + oxidized [electron-transfer flavoprotein] + H(+) = (2E)-hexenoyl-CoA + reduced [electron-transfer flavoprotein]</text>
        <dbReference type="Rhea" id="RHEA:43464"/>
        <dbReference type="Rhea" id="RHEA-COMP:10685"/>
        <dbReference type="Rhea" id="RHEA-COMP:10686"/>
        <dbReference type="ChEBI" id="CHEBI:15378"/>
        <dbReference type="ChEBI" id="CHEBI:57692"/>
        <dbReference type="ChEBI" id="CHEBI:58307"/>
        <dbReference type="ChEBI" id="CHEBI:62077"/>
        <dbReference type="ChEBI" id="CHEBI:62620"/>
    </reaction>
    <physiologicalReaction direction="left-to-right" evidence="24">
        <dbReference type="Rhea" id="RHEA:43465"/>
    </physiologicalReaction>
</comment>
<keyword evidence="9" id="KW-0276">Fatty acid metabolism</keyword>
<evidence type="ECO:0000256" key="18">
    <source>
        <dbReference type="ARBA" id="ARBA00041537"/>
    </source>
</evidence>
<keyword evidence="13" id="KW-0443">Lipid metabolism</keyword>
<evidence type="ECO:0000256" key="27">
    <source>
        <dbReference type="RuleBase" id="RU362125"/>
    </source>
</evidence>
<evidence type="ECO:0000256" key="12">
    <source>
        <dbReference type="ARBA" id="ARBA00023002"/>
    </source>
</evidence>
<organism evidence="32 33">
    <name type="scientific">Trypanosoma cruzi marinkellei</name>
    <dbReference type="NCBI Taxonomy" id="85056"/>
    <lineage>
        <taxon>Eukaryota</taxon>
        <taxon>Discoba</taxon>
        <taxon>Euglenozoa</taxon>
        <taxon>Kinetoplastea</taxon>
        <taxon>Metakinetoplastina</taxon>
        <taxon>Trypanosomatida</taxon>
        <taxon>Trypanosomatidae</taxon>
        <taxon>Trypanosoma</taxon>
        <taxon>Schizotrypanum</taxon>
    </lineage>
</organism>
<comment type="catalytic activity">
    <reaction evidence="26">
        <text>2-methylpropanoyl-CoA + oxidized [electron-transfer flavoprotein] + H(+) = 2-methylpropenoyl-CoA + reduced [electron-transfer flavoprotein]</text>
        <dbReference type="Rhea" id="RHEA:44180"/>
        <dbReference type="Rhea" id="RHEA-COMP:10685"/>
        <dbReference type="Rhea" id="RHEA-COMP:10686"/>
        <dbReference type="ChEBI" id="CHEBI:15378"/>
        <dbReference type="ChEBI" id="CHEBI:57338"/>
        <dbReference type="ChEBI" id="CHEBI:57692"/>
        <dbReference type="ChEBI" id="CHEBI:58307"/>
        <dbReference type="ChEBI" id="CHEBI:62500"/>
    </reaction>
    <physiologicalReaction direction="left-to-right" evidence="26">
        <dbReference type="Rhea" id="RHEA:44181"/>
    </physiologicalReaction>
</comment>
<dbReference type="PROSITE" id="PS00072">
    <property type="entry name" value="ACYL_COA_DH_1"/>
    <property type="match status" value="1"/>
</dbReference>
<dbReference type="Pfam" id="PF00441">
    <property type="entry name" value="Acyl-CoA_dh_1"/>
    <property type="match status" value="1"/>
</dbReference>
<evidence type="ECO:0000256" key="16">
    <source>
        <dbReference type="ARBA" id="ARBA00039036"/>
    </source>
</evidence>
<comment type="catalytic activity">
    <reaction evidence="23">
        <text>butanoyl-CoA + oxidized [electron-transfer flavoprotein] + H(+) = (2E)-butenoyl-CoA + reduced [electron-transfer flavoprotein]</text>
        <dbReference type="Rhea" id="RHEA:24004"/>
        <dbReference type="Rhea" id="RHEA-COMP:10685"/>
        <dbReference type="Rhea" id="RHEA-COMP:10686"/>
        <dbReference type="ChEBI" id="CHEBI:15378"/>
        <dbReference type="ChEBI" id="CHEBI:57332"/>
        <dbReference type="ChEBI" id="CHEBI:57371"/>
        <dbReference type="ChEBI" id="CHEBI:57692"/>
        <dbReference type="ChEBI" id="CHEBI:58307"/>
    </reaction>
    <physiologicalReaction direction="left-to-right" evidence="23">
        <dbReference type="Rhea" id="RHEA:24005"/>
    </physiologicalReaction>
</comment>
<dbReference type="SUPFAM" id="SSF47203">
    <property type="entry name" value="Acyl-CoA dehydrogenase C-terminal domain-like"/>
    <property type="match status" value="1"/>
</dbReference>
<dbReference type="InterPro" id="IPR006091">
    <property type="entry name" value="Acyl-CoA_Oxase/DH_mid-dom"/>
</dbReference>
<dbReference type="InterPro" id="IPR009075">
    <property type="entry name" value="AcylCo_DH/oxidase_C"/>
</dbReference>
<dbReference type="PANTHER" id="PTHR43884">
    <property type="entry name" value="ACYL-COA DEHYDROGENASE"/>
    <property type="match status" value="1"/>
</dbReference>
<feature type="domain" description="Acyl-CoA oxidase/dehydrogenase middle" evidence="30">
    <location>
        <begin position="222"/>
        <end position="318"/>
    </location>
</feature>
<feature type="domain" description="Acyl-CoA dehydrogenase/oxidase N-terminal" evidence="31">
    <location>
        <begin position="107"/>
        <end position="217"/>
    </location>
</feature>
<evidence type="ECO:0000256" key="21">
    <source>
        <dbReference type="ARBA" id="ARBA00048307"/>
    </source>
</evidence>
<dbReference type="GO" id="GO:0006631">
    <property type="term" value="P:fatty acid metabolic process"/>
    <property type="evidence" value="ECO:0007669"/>
    <property type="project" value="UniProtKB-KW"/>
</dbReference>
<evidence type="ECO:0000313" key="33">
    <source>
        <dbReference type="Proteomes" id="UP000007350"/>
    </source>
</evidence>
<evidence type="ECO:0000313" key="32">
    <source>
        <dbReference type="EMBL" id="EKF31661.1"/>
    </source>
</evidence>
<comment type="catalytic activity">
    <reaction evidence="21">
        <text>valproyl-CoA + oxidized [electron-transfer flavoprotein] + H(+) = (2E)-2-propylpent-2-enoyl-CoA + reduced [electron-transfer flavoprotein]</text>
        <dbReference type="Rhea" id="RHEA:65344"/>
        <dbReference type="Rhea" id="RHEA-COMP:10685"/>
        <dbReference type="Rhea" id="RHEA-COMP:10686"/>
        <dbReference type="ChEBI" id="CHEBI:15378"/>
        <dbReference type="ChEBI" id="CHEBI:57692"/>
        <dbReference type="ChEBI" id="CHEBI:58307"/>
        <dbReference type="ChEBI" id="CHEBI:156457"/>
        <dbReference type="ChEBI" id="CHEBI:156458"/>
    </reaction>
    <physiologicalReaction direction="left-to-right" evidence="21">
        <dbReference type="Rhea" id="RHEA:65345"/>
    </physiologicalReaction>
</comment>
<evidence type="ECO:0000256" key="19">
    <source>
        <dbReference type="ARBA" id="ARBA00042821"/>
    </source>
</evidence>
<comment type="pathway">
    <text evidence="15">Amino-acid degradation; L-isoleucine degradation.</text>
</comment>
<evidence type="ECO:0000256" key="9">
    <source>
        <dbReference type="ARBA" id="ARBA00022832"/>
    </source>
</evidence>
<comment type="cofactor">
    <cofactor evidence="1 27">
        <name>FAD</name>
        <dbReference type="ChEBI" id="CHEBI:57692"/>
    </cofactor>
</comment>
<dbReference type="InterPro" id="IPR006089">
    <property type="entry name" value="Acyl-CoA_DH_CS"/>
</dbReference>
<name>K2N9W9_TRYCR</name>
<accession>K2N9W9</accession>
<dbReference type="FunFam" id="1.10.540.10:FF:000012">
    <property type="entry name" value="Acyl-CoA dehydrogenase short/branched chain"/>
    <property type="match status" value="1"/>
</dbReference>
<comment type="catalytic activity">
    <reaction evidence="22">
        <text>(2R)-2-methylbutanoyl-CoA + oxidized [electron-transfer flavoprotein] + H(+) = ethylacryloyl-CoA + reduced [electron-transfer flavoprotein]</text>
        <dbReference type="Rhea" id="RHEA:65296"/>
        <dbReference type="Rhea" id="RHEA-COMP:10685"/>
        <dbReference type="Rhea" id="RHEA-COMP:10686"/>
        <dbReference type="ChEBI" id="CHEBI:15378"/>
        <dbReference type="ChEBI" id="CHEBI:57692"/>
        <dbReference type="ChEBI" id="CHEBI:58307"/>
        <dbReference type="ChEBI" id="CHEBI:156439"/>
        <dbReference type="ChEBI" id="CHEBI:156440"/>
    </reaction>
    <physiologicalReaction direction="left-to-right" evidence="22">
        <dbReference type="Rhea" id="RHEA:65297"/>
    </physiologicalReaction>
</comment>
<dbReference type="OrthoDB" id="10262177at2759"/>
<evidence type="ECO:0000256" key="22">
    <source>
        <dbReference type="ARBA" id="ARBA00048592"/>
    </source>
</evidence>
<feature type="domain" description="Acyl-CoA dehydrogenase/oxidase C-terminal" evidence="29">
    <location>
        <begin position="330"/>
        <end position="476"/>
    </location>
</feature>
<comment type="similarity">
    <text evidence="4 27">Belongs to the acyl-CoA dehydrogenase family.</text>
</comment>
<keyword evidence="11" id="KW-0007">Acetylation</keyword>
<dbReference type="InterPro" id="IPR036250">
    <property type="entry name" value="AcylCo_DH-like_C"/>
</dbReference>
<evidence type="ECO:0000256" key="7">
    <source>
        <dbReference type="ARBA" id="ARBA00022630"/>
    </source>
</evidence>
<comment type="pathway">
    <text evidence="3">Lipid metabolism; mitochondrial fatty acid beta-oxidation.</text>
</comment>
<dbReference type="EC" id="1.3.8.5" evidence="16"/>
<evidence type="ECO:0000256" key="8">
    <source>
        <dbReference type="ARBA" id="ARBA00022827"/>
    </source>
</evidence>
<dbReference type="GO" id="GO:0003853">
    <property type="term" value="F:short-chain 2-methyl fatty acyl-CoA dehydrogenase activity"/>
    <property type="evidence" value="ECO:0007669"/>
    <property type="project" value="UniProtKB-EC"/>
</dbReference>
<dbReference type="AlphaFoldDB" id="K2N9W9"/>
<dbReference type="Gene3D" id="1.20.140.10">
    <property type="entry name" value="Butyryl-CoA Dehydrogenase, subunit A, domain 3"/>
    <property type="match status" value="1"/>
</dbReference>
<dbReference type="InterPro" id="IPR037069">
    <property type="entry name" value="AcylCoA_DH/ox_N_sf"/>
</dbReference>
<evidence type="ECO:0000256" key="14">
    <source>
        <dbReference type="ARBA" id="ARBA00023128"/>
    </source>
</evidence>
<keyword evidence="28" id="KW-0812">Transmembrane</keyword>
<keyword evidence="28" id="KW-0472">Membrane</keyword>
<dbReference type="SUPFAM" id="SSF56645">
    <property type="entry name" value="Acyl-CoA dehydrogenase NM domain-like"/>
    <property type="match status" value="1"/>
</dbReference>
<evidence type="ECO:0000256" key="1">
    <source>
        <dbReference type="ARBA" id="ARBA00001974"/>
    </source>
</evidence>
<gene>
    <name evidence="32" type="ORF">MOQ_004499</name>
</gene>
<keyword evidence="14" id="KW-0496">Mitochondrion</keyword>
<feature type="transmembrane region" description="Helical" evidence="28">
    <location>
        <begin position="67"/>
        <end position="88"/>
    </location>
</feature>
<dbReference type="GO" id="GO:0050660">
    <property type="term" value="F:flavin adenine dinucleotide binding"/>
    <property type="evidence" value="ECO:0007669"/>
    <property type="project" value="InterPro"/>
</dbReference>
<evidence type="ECO:0000256" key="25">
    <source>
        <dbReference type="ARBA" id="ARBA00049552"/>
    </source>
</evidence>
<dbReference type="InterPro" id="IPR046373">
    <property type="entry name" value="Acyl-CoA_Oxase/DH_mid-dom_sf"/>
</dbReference>
<keyword evidence="7 27" id="KW-0285">Flavoprotein</keyword>
<keyword evidence="28" id="KW-1133">Transmembrane helix</keyword>
<keyword evidence="6" id="KW-0597">Phosphoprotein</keyword>
<comment type="subcellular location">
    <subcellularLocation>
        <location evidence="2">Mitochondrion matrix</location>
    </subcellularLocation>
</comment>
<evidence type="ECO:0000256" key="17">
    <source>
        <dbReference type="ARBA" id="ARBA00039850"/>
    </source>
</evidence>